<keyword evidence="2" id="KW-1185">Reference proteome</keyword>
<gene>
    <name evidence="1" type="ORF">SVUK_LOCUS2073</name>
</gene>
<organism evidence="1 2">
    <name type="scientific">Strongylus vulgaris</name>
    <name type="common">Blood worm</name>
    <dbReference type="NCBI Taxonomy" id="40348"/>
    <lineage>
        <taxon>Eukaryota</taxon>
        <taxon>Metazoa</taxon>
        <taxon>Ecdysozoa</taxon>
        <taxon>Nematoda</taxon>
        <taxon>Chromadorea</taxon>
        <taxon>Rhabditida</taxon>
        <taxon>Rhabditina</taxon>
        <taxon>Rhabditomorpha</taxon>
        <taxon>Strongyloidea</taxon>
        <taxon>Strongylidae</taxon>
        <taxon>Strongylus</taxon>
    </lineage>
</organism>
<dbReference type="Proteomes" id="UP000270094">
    <property type="component" value="Unassembled WGS sequence"/>
</dbReference>
<protein>
    <submittedName>
        <fullName evidence="1">Uncharacterized protein</fullName>
    </submittedName>
</protein>
<dbReference type="PANTHER" id="PTHR43173:SF19">
    <property type="entry name" value="AARF DOMAIN-CONTAINING PROTEIN KINASE 1"/>
    <property type="match status" value="1"/>
</dbReference>
<reference evidence="1 2" key="1">
    <citation type="submission" date="2018-11" db="EMBL/GenBank/DDBJ databases">
        <authorList>
            <consortium name="Pathogen Informatics"/>
        </authorList>
    </citation>
    <scope>NUCLEOTIDE SEQUENCE [LARGE SCALE GENOMIC DNA]</scope>
</reference>
<sequence length="183" mass="21572">MVFIWFRDIDDKFRGLYSDFWLALLAPDQDRLRSVATEMGVGELYGLFACMVARRSWKAVSQGIKNKKLDMAEIDELKLYAGALIPKISEVLHRMPRQMLLILKTNDLIRNLEHVLGTESRSDAHIEMSKCVVRSHYEMKLKNSHSLWEALRIKLKLYWALFKIHSYEWYLITRESIPFLHLS</sequence>
<dbReference type="OrthoDB" id="427480at2759"/>
<dbReference type="GO" id="GO:0055088">
    <property type="term" value="P:lipid homeostasis"/>
    <property type="evidence" value="ECO:0007669"/>
    <property type="project" value="TreeGrafter"/>
</dbReference>
<proteinExistence type="predicted"/>
<dbReference type="InterPro" id="IPR051130">
    <property type="entry name" value="Mito_struct-func_regulator"/>
</dbReference>
<dbReference type="GO" id="GO:0007005">
    <property type="term" value="P:mitochondrion organization"/>
    <property type="evidence" value="ECO:0007669"/>
    <property type="project" value="TreeGrafter"/>
</dbReference>
<name>A0A3P7K6W6_STRVU</name>
<dbReference type="AlphaFoldDB" id="A0A3P7K6W6"/>
<evidence type="ECO:0000313" key="2">
    <source>
        <dbReference type="Proteomes" id="UP000270094"/>
    </source>
</evidence>
<evidence type="ECO:0000313" key="1">
    <source>
        <dbReference type="EMBL" id="VDM67075.1"/>
    </source>
</evidence>
<accession>A0A3P7K6W6</accession>
<dbReference type="EMBL" id="UYYB01004498">
    <property type="protein sequence ID" value="VDM67075.1"/>
    <property type="molecule type" value="Genomic_DNA"/>
</dbReference>
<dbReference type="GO" id="GO:0005743">
    <property type="term" value="C:mitochondrial inner membrane"/>
    <property type="evidence" value="ECO:0007669"/>
    <property type="project" value="TreeGrafter"/>
</dbReference>
<dbReference type="PANTHER" id="PTHR43173">
    <property type="entry name" value="ABC1 FAMILY PROTEIN"/>
    <property type="match status" value="1"/>
</dbReference>